<proteinExistence type="predicted"/>
<organism evidence="1 2">
    <name type="scientific">Mycolicibacter sinensis (strain JDM601)</name>
    <name type="common">Mycobacterium sinense</name>
    <dbReference type="NCBI Taxonomy" id="875328"/>
    <lineage>
        <taxon>Bacteria</taxon>
        <taxon>Bacillati</taxon>
        <taxon>Actinomycetota</taxon>
        <taxon>Actinomycetes</taxon>
        <taxon>Mycobacteriales</taxon>
        <taxon>Mycobacteriaceae</taxon>
        <taxon>Mycolicibacter</taxon>
    </lineage>
</organism>
<dbReference type="EMBL" id="LZKG01000059">
    <property type="protein sequence ID" value="OBI31355.1"/>
    <property type="molecule type" value="Genomic_DNA"/>
</dbReference>
<evidence type="ECO:0000313" key="2">
    <source>
        <dbReference type="Proteomes" id="UP000093943"/>
    </source>
</evidence>
<dbReference type="AlphaFoldDB" id="A0A1A2Y024"/>
<comment type="caution">
    <text evidence="1">The sequence shown here is derived from an EMBL/GenBank/DDBJ whole genome shotgun (WGS) entry which is preliminary data.</text>
</comment>
<protein>
    <submittedName>
        <fullName evidence="1">Uncharacterized protein</fullName>
    </submittedName>
</protein>
<accession>A0A1A2Y024</accession>
<gene>
    <name evidence="1" type="ORF">A5710_18110</name>
</gene>
<evidence type="ECO:0000313" key="1">
    <source>
        <dbReference type="EMBL" id="OBI31355.1"/>
    </source>
</evidence>
<dbReference type="Proteomes" id="UP000093943">
    <property type="component" value="Unassembled WGS sequence"/>
</dbReference>
<reference evidence="2" key="1">
    <citation type="submission" date="2016-06" db="EMBL/GenBank/DDBJ databases">
        <authorList>
            <person name="Sutton G."/>
            <person name="Brinkac L."/>
            <person name="Sanka R."/>
            <person name="Adams M."/>
            <person name="Lau E."/>
            <person name="Sam S."/>
            <person name="Sreng N."/>
            <person name="Him V."/>
            <person name="Kerleguer A."/>
            <person name="Cheng S."/>
        </authorList>
    </citation>
    <scope>NUCLEOTIDE SEQUENCE [LARGE SCALE GENOMIC DNA]</scope>
    <source>
        <strain evidence="2">E1876</strain>
    </source>
</reference>
<name>A0A1A2Y024_MYCSD</name>
<sequence length="325" mass="34620">MASAAGASEDTNPDVITAQRVLAGLVRGSEVSEMLVVWAVAVLRSPYGSQIMVANNMGGGGYLPPKVYLPTTAHLAVSDPTLPVGWAADWMGCQQPSKILVDHFGRMRKLIAGVSVSAIVTTELWPDRPSCGGDFVSLRHRDALGMLSEAPKLDAGHRHRLTVLDPGLAQRVDALDRGGDMSAWAGATLTGTVFKEAAKPDGTGSALVHAADAEILQAVNDGTADAEVWATYDQAAEQRDNGAALWPDTHAPRDNDGSDAARAAILWYQHYYRAGRMIELVRCWKARPPRLADVVYCAMAAGFGSLVVSTLAAMEHHLSEQKRAG</sequence>